<gene>
    <name evidence="3" type="ORF">EPD60_08690</name>
</gene>
<dbReference type="OrthoDB" id="9807210at2"/>
<dbReference type="InterPro" id="IPR032466">
    <property type="entry name" value="Metal_Hydrolase"/>
</dbReference>
<keyword evidence="4" id="KW-1185">Reference proteome</keyword>
<dbReference type="InterPro" id="IPR006680">
    <property type="entry name" value="Amidohydro-rel"/>
</dbReference>
<dbReference type="GO" id="GO:0016810">
    <property type="term" value="F:hydrolase activity, acting on carbon-nitrogen (but not peptide) bonds"/>
    <property type="evidence" value="ECO:0007669"/>
    <property type="project" value="InterPro"/>
</dbReference>
<dbReference type="Proteomes" id="UP000295334">
    <property type="component" value="Unassembled WGS sequence"/>
</dbReference>
<feature type="domain" description="Amidohydrolase-related" evidence="2">
    <location>
        <begin position="49"/>
        <end position="370"/>
    </location>
</feature>
<reference evidence="3 4" key="1">
    <citation type="submission" date="2019-03" db="EMBL/GenBank/DDBJ databases">
        <authorList>
            <person name="Kim M.K.M."/>
        </authorList>
    </citation>
    <scope>NUCLEOTIDE SEQUENCE [LARGE SCALE GENOMIC DNA]</scope>
    <source>
        <strain evidence="3 4">17J68-12</strain>
    </source>
</reference>
<comment type="caution">
    <text evidence="3">The sequence shown here is derived from an EMBL/GenBank/DDBJ whole genome shotgun (WGS) entry which is preliminary data.</text>
</comment>
<dbReference type="RefSeq" id="WP_131448849.1">
    <property type="nucleotide sequence ID" value="NZ_SJZI01000042.1"/>
</dbReference>
<evidence type="ECO:0000259" key="2">
    <source>
        <dbReference type="Pfam" id="PF01979"/>
    </source>
</evidence>
<dbReference type="Gene3D" id="3.20.20.140">
    <property type="entry name" value="Metal-dependent hydrolases"/>
    <property type="match status" value="1"/>
</dbReference>
<dbReference type="SUPFAM" id="SSF51556">
    <property type="entry name" value="Metallo-dependent hydrolases"/>
    <property type="match status" value="1"/>
</dbReference>
<dbReference type="InterPro" id="IPR050287">
    <property type="entry name" value="MTA/SAH_deaminase"/>
</dbReference>
<dbReference type="Pfam" id="PF01979">
    <property type="entry name" value="Amidohydro_1"/>
    <property type="match status" value="1"/>
</dbReference>
<sequence>MSYRKLKAGRLFDGTRFHNDKTLIVSADGRIEALVPDSEAPDAERLEGILMPGFVNCHCHLELSHMKGQIAECTGLVEFVLRVISGRNERAALIATAIAEAEAEMRRNGIMAVGDISNTNDTAAQKRQGNLAYYNFVEVLGWAPAGASASYERARAVLEGFAGCGPATLVPHASYTVSDALWALLAPHFPGHTISVHNQETPDEDQFIRDAAGAFVGLYEKLGVDNRHHAPRGVSSLRSYFDKLQPASRRLLVHNTFLPQEDLHYALQTTPADSTFFCLCINANLYIENEVPPVELLRKAGAPIVIGTDSLASNWSLGIHDELRSLRKHFPAVPLEEMLGWATRNGARALGMDAELGSFEKGKKPGVVLLQEEDLSVRRIV</sequence>
<dbReference type="SUPFAM" id="SSF51338">
    <property type="entry name" value="Composite domain of metallo-dependent hydrolases"/>
    <property type="match status" value="1"/>
</dbReference>
<dbReference type="EMBL" id="SJZI01000042">
    <property type="protein sequence ID" value="TCJ14079.1"/>
    <property type="molecule type" value="Genomic_DNA"/>
</dbReference>
<proteinExistence type="predicted"/>
<dbReference type="AlphaFoldDB" id="A0A4R1BAT9"/>
<dbReference type="PANTHER" id="PTHR43794">
    <property type="entry name" value="AMINOHYDROLASE SSNA-RELATED"/>
    <property type="match status" value="1"/>
</dbReference>
<evidence type="ECO:0000313" key="4">
    <source>
        <dbReference type="Proteomes" id="UP000295334"/>
    </source>
</evidence>
<evidence type="ECO:0000256" key="1">
    <source>
        <dbReference type="ARBA" id="ARBA00022801"/>
    </source>
</evidence>
<protein>
    <submittedName>
        <fullName evidence="3">Amidohydrolase</fullName>
    </submittedName>
</protein>
<accession>A0A4R1BAT9</accession>
<keyword evidence="1 3" id="KW-0378">Hydrolase</keyword>
<evidence type="ECO:0000313" key="3">
    <source>
        <dbReference type="EMBL" id="TCJ14079.1"/>
    </source>
</evidence>
<name>A0A4R1BAT9_9BACT</name>
<dbReference type="InterPro" id="IPR011059">
    <property type="entry name" value="Metal-dep_hydrolase_composite"/>
</dbReference>
<organism evidence="3 4">
    <name type="scientific">Flaviaesturariibacter flavus</name>
    <dbReference type="NCBI Taxonomy" id="2502780"/>
    <lineage>
        <taxon>Bacteria</taxon>
        <taxon>Pseudomonadati</taxon>
        <taxon>Bacteroidota</taxon>
        <taxon>Chitinophagia</taxon>
        <taxon>Chitinophagales</taxon>
        <taxon>Chitinophagaceae</taxon>
        <taxon>Flaviaestuariibacter</taxon>
    </lineage>
</organism>
<dbReference type="PANTHER" id="PTHR43794:SF11">
    <property type="entry name" value="AMIDOHYDROLASE-RELATED DOMAIN-CONTAINING PROTEIN"/>
    <property type="match status" value="1"/>
</dbReference>